<comment type="similarity">
    <text evidence="2 10">Belongs to the binding-protein-dependent transport system permease family. CysTW subfamily.</text>
</comment>
<dbReference type="NCBIfam" id="TIGR02141">
    <property type="entry name" value="modB_ABC"/>
    <property type="match status" value="1"/>
</dbReference>
<keyword evidence="8 9" id="KW-0472">Membrane</keyword>
<dbReference type="GO" id="GO:0005886">
    <property type="term" value="C:plasma membrane"/>
    <property type="evidence" value="ECO:0007669"/>
    <property type="project" value="UniProtKB-SubCell"/>
</dbReference>
<comment type="caution">
    <text evidence="10">Lacks conserved residue(s) required for the propagation of feature annotation.</text>
</comment>
<protein>
    <recommendedName>
        <fullName evidence="10">Molybdenum transport system permease</fullName>
    </recommendedName>
</protein>
<dbReference type="Pfam" id="PF00528">
    <property type="entry name" value="BPD_transp_1"/>
    <property type="match status" value="1"/>
</dbReference>
<accession>A0A6N2SJQ8</accession>
<evidence type="ECO:0000256" key="6">
    <source>
        <dbReference type="ARBA" id="ARBA00022692"/>
    </source>
</evidence>
<evidence type="ECO:0000256" key="2">
    <source>
        <dbReference type="ARBA" id="ARBA00007069"/>
    </source>
</evidence>
<dbReference type="GO" id="GO:0015098">
    <property type="term" value="F:molybdate ion transmembrane transporter activity"/>
    <property type="evidence" value="ECO:0007669"/>
    <property type="project" value="UniProtKB-UniRule"/>
</dbReference>
<evidence type="ECO:0000256" key="9">
    <source>
        <dbReference type="RuleBase" id="RU363032"/>
    </source>
</evidence>
<keyword evidence="4 10" id="KW-1003">Cell membrane</keyword>
<evidence type="ECO:0000313" key="12">
    <source>
        <dbReference type="EMBL" id="VYS93294.1"/>
    </source>
</evidence>
<evidence type="ECO:0000256" key="10">
    <source>
        <dbReference type="RuleBase" id="RU365097"/>
    </source>
</evidence>
<organism evidence="12">
    <name type="scientific">Anaerococcus vaginalis</name>
    <dbReference type="NCBI Taxonomy" id="33037"/>
    <lineage>
        <taxon>Bacteria</taxon>
        <taxon>Bacillati</taxon>
        <taxon>Bacillota</taxon>
        <taxon>Tissierellia</taxon>
        <taxon>Tissierellales</taxon>
        <taxon>Peptoniphilaceae</taxon>
        <taxon>Anaerococcus</taxon>
    </lineage>
</organism>
<comment type="subcellular location">
    <subcellularLocation>
        <location evidence="1 9">Cell membrane</location>
        <topology evidence="1 9">Multi-pass membrane protein</topology>
    </subcellularLocation>
</comment>
<evidence type="ECO:0000256" key="4">
    <source>
        <dbReference type="ARBA" id="ARBA00022475"/>
    </source>
</evidence>
<feature type="domain" description="ABC transmembrane type-1" evidence="11">
    <location>
        <begin position="6"/>
        <end position="214"/>
    </location>
</feature>
<dbReference type="SUPFAM" id="SSF161098">
    <property type="entry name" value="MetI-like"/>
    <property type="match status" value="1"/>
</dbReference>
<feature type="transmembrane region" description="Helical" evidence="9">
    <location>
        <begin position="12"/>
        <end position="31"/>
    </location>
</feature>
<dbReference type="InterPro" id="IPR011867">
    <property type="entry name" value="ModB_ABC"/>
</dbReference>
<proteinExistence type="inferred from homology"/>
<dbReference type="PANTHER" id="PTHR30183">
    <property type="entry name" value="MOLYBDENUM TRANSPORT SYSTEM PERMEASE PROTEIN MODB"/>
    <property type="match status" value="1"/>
</dbReference>
<dbReference type="InterPro" id="IPR035906">
    <property type="entry name" value="MetI-like_sf"/>
</dbReference>
<evidence type="ECO:0000256" key="7">
    <source>
        <dbReference type="ARBA" id="ARBA00022989"/>
    </source>
</evidence>
<dbReference type="EMBL" id="CACRSW010000012">
    <property type="protein sequence ID" value="VYS93294.1"/>
    <property type="molecule type" value="Genomic_DNA"/>
</dbReference>
<feature type="transmembrane region" description="Helical" evidence="9">
    <location>
        <begin position="85"/>
        <end position="103"/>
    </location>
</feature>
<keyword evidence="6 9" id="KW-0812">Transmembrane</keyword>
<evidence type="ECO:0000259" key="11">
    <source>
        <dbReference type="PROSITE" id="PS50928"/>
    </source>
</evidence>
<comment type="function">
    <text evidence="10">Part of the binding-protein-dependent transport system for molybdenum; probably responsible for the translocation of the substrate across the membrane.</text>
</comment>
<dbReference type="CDD" id="cd06261">
    <property type="entry name" value="TM_PBP2"/>
    <property type="match status" value="1"/>
</dbReference>
<feature type="transmembrane region" description="Helical" evidence="9">
    <location>
        <begin position="43"/>
        <end position="65"/>
    </location>
</feature>
<evidence type="ECO:0000256" key="3">
    <source>
        <dbReference type="ARBA" id="ARBA00022448"/>
    </source>
</evidence>
<dbReference type="Gene3D" id="1.10.3720.10">
    <property type="entry name" value="MetI-like"/>
    <property type="match status" value="1"/>
</dbReference>
<gene>
    <name evidence="12" type="primary">cysW_1</name>
    <name evidence="12" type="ORF">AVLFYP127_00272</name>
</gene>
<keyword evidence="7 9" id="KW-1133">Transmembrane helix</keyword>
<feature type="transmembrane region" description="Helical" evidence="9">
    <location>
        <begin position="192"/>
        <end position="213"/>
    </location>
</feature>
<dbReference type="PROSITE" id="PS50928">
    <property type="entry name" value="ABC_TM1"/>
    <property type="match status" value="1"/>
</dbReference>
<evidence type="ECO:0000256" key="1">
    <source>
        <dbReference type="ARBA" id="ARBA00004651"/>
    </source>
</evidence>
<reference evidence="12" key="1">
    <citation type="submission" date="2019-11" db="EMBL/GenBank/DDBJ databases">
        <authorList>
            <person name="Feng L."/>
        </authorList>
    </citation>
    <scope>NUCLEOTIDE SEQUENCE</scope>
    <source>
        <strain evidence="12">AvaginalisLFYP127</strain>
    </source>
</reference>
<dbReference type="RefSeq" id="WP_156328855.1">
    <property type="nucleotide sequence ID" value="NZ_CACRSW010000012.1"/>
</dbReference>
<dbReference type="AlphaFoldDB" id="A0A6N2SJQ8"/>
<evidence type="ECO:0000256" key="8">
    <source>
        <dbReference type="ARBA" id="ARBA00023136"/>
    </source>
</evidence>
<name>A0A6N2SJQ8_9FIRM</name>
<dbReference type="PANTHER" id="PTHR30183:SF3">
    <property type="entry name" value="MOLYBDENUM TRANSPORT SYSTEM PERMEASE PROTEIN MODB"/>
    <property type="match status" value="1"/>
</dbReference>
<sequence>MDLYPLYNSIRIASISSVIIFFLGIFAAYYIKKLPAKVKGAIDVVLTLPLVLPPTVVGFFLIKILGTNSPLGKIAVEYFKSPLIMNWYSAIFATVIVTFPLMYRTTRGAFEAYNENLTYAAQTLGKSNTWIFWKVLMPNCKKGVMAGLVLSFARALGEYGATSMVSGYTPGKTATISTTVYQFWRIGQDTVAYKWVMINVLISFVVLVAINFLEDTNSKEKKYA</sequence>
<keyword evidence="5 10" id="KW-0500">Molybdenum</keyword>
<evidence type="ECO:0000256" key="5">
    <source>
        <dbReference type="ARBA" id="ARBA00022505"/>
    </source>
</evidence>
<keyword evidence="3 9" id="KW-0813">Transport</keyword>
<dbReference type="InterPro" id="IPR000515">
    <property type="entry name" value="MetI-like"/>
</dbReference>